<evidence type="ECO:0000256" key="1">
    <source>
        <dbReference type="SAM" id="Phobius"/>
    </source>
</evidence>
<sequence length="287" mass="32887">MTFHQVLPIVLGLLVVALLVFFVLRQKRKTRILQVEGVGTIVQVKQLITSIQQHRGWCSAYLRGDASVIGDIQQLQRKIAQTTLAIENEHPIKSYERWFSYTEHWKRLSGSATTLTADNSFKQHTQLIGNMLYLLEDIAESHFLTAEQLGEFPDISLLWRELLQVSECVGQSRALGTGVATVKECNRVEKIRLGFLRQKITETAEITYAQLKENHSGHNQHKLQSLIEHASKQTRYLCSVIEHELVECEQIQLDAKNYFSLATEAINSLNQIFDFKLAELEQFLTHK</sequence>
<dbReference type="eggNOG" id="COG2202">
    <property type="taxonomic scope" value="Bacteria"/>
</dbReference>
<accession>W7QDU7</accession>
<evidence type="ECO:0000313" key="4">
    <source>
        <dbReference type="Proteomes" id="UP000019276"/>
    </source>
</evidence>
<keyword evidence="1" id="KW-1133">Transmembrane helix</keyword>
<name>W7QDU7_9ALTE</name>
<protein>
    <recommendedName>
        <fullName evidence="2">Nitrate/nitrite sensing protein domain-containing protein</fullName>
    </recommendedName>
</protein>
<keyword evidence="4" id="KW-1185">Reference proteome</keyword>
<dbReference type="RefSeq" id="WP_051479656.1">
    <property type="nucleotide sequence ID" value="NZ_ARZY01000007.1"/>
</dbReference>
<organism evidence="3 4">
    <name type="scientific">Catenovulum agarivorans DS-2</name>
    <dbReference type="NCBI Taxonomy" id="1328313"/>
    <lineage>
        <taxon>Bacteria</taxon>
        <taxon>Pseudomonadati</taxon>
        <taxon>Pseudomonadota</taxon>
        <taxon>Gammaproteobacteria</taxon>
        <taxon>Alteromonadales</taxon>
        <taxon>Alteromonadaceae</taxon>
        <taxon>Catenovulum</taxon>
    </lineage>
</organism>
<dbReference type="OrthoDB" id="9180266at2"/>
<dbReference type="AlphaFoldDB" id="W7QDU7"/>
<gene>
    <name evidence="3" type="ORF">DS2_05855</name>
</gene>
<reference evidence="3 4" key="1">
    <citation type="journal article" date="2014" name="Genome Announc.">
        <title>Draft Genome Sequence of the Agar-Degrading Bacterium Catenovulum sp. Strain DS-2, Isolated from Intestines of Haliotis diversicolor.</title>
        <authorList>
            <person name="Shan D."/>
            <person name="Li X."/>
            <person name="Gu Z."/>
            <person name="Wei G."/>
            <person name="Gao Z."/>
            <person name="Shao Z."/>
        </authorList>
    </citation>
    <scope>NUCLEOTIDE SEQUENCE [LARGE SCALE GENOMIC DNA]</scope>
    <source>
        <strain evidence="3 4">DS-2</strain>
    </source>
</reference>
<feature type="domain" description="Nitrate/nitrite sensing protein" evidence="2">
    <location>
        <begin position="46"/>
        <end position="272"/>
    </location>
</feature>
<dbReference type="STRING" id="1328313.DS2_05855"/>
<evidence type="ECO:0000313" key="3">
    <source>
        <dbReference type="EMBL" id="EWH11069.1"/>
    </source>
</evidence>
<dbReference type="EMBL" id="ARZY01000007">
    <property type="protein sequence ID" value="EWH11069.1"/>
    <property type="molecule type" value="Genomic_DNA"/>
</dbReference>
<dbReference type="Pfam" id="PF08376">
    <property type="entry name" value="NIT"/>
    <property type="match status" value="1"/>
</dbReference>
<proteinExistence type="predicted"/>
<comment type="caution">
    <text evidence="3">The sequence shown here is derived from an EMBL/GenBank/DDBJ whole genome shotgun (WGS) entry which is preliminary data.</text>
</comment>
<dbReference type="Proteomes" id="UP000019276">
    <property type="component" value="Unassembled WGS sequence"/>
</dbReference>
<keyword evidence="1" id="KW-0472">Membrane</keyword>
<keyword evidence="1" id="KW-0812">Transmembrane</keyword>
<dbReference type="InterPro" id="IPR013587">
    <property type="entry name" value="Nitrate/nitrite_sensing"/>
</dbReference>
<feature type="transmembrane region" description="Helical" evidence="1">
    <location>
        <begin position="6"/>
        <end position="24"/>
    </location>
</feature>
<evidence type="ECO:0000259" key="2">
    <source>
        <dbReference type="Pfam" id="PF08376"/>
    </source>
</evidence>